<evidence type="ECO:0000256" key="1">
    <source>
        <dbReference type="PROSITE-ProRule" id="PRU00339"/>
    </source>
</evidence>
<accession>A0A512NLQ4</accession>
<comment type="caution">
    <text evidence="3">The sequence shown here is derived from an EMBL/GenBank/DDBJ whole genome shotgun (WGS) entry which is preliminary data.</text>
</comment>
<reference evidence="3 4" key="1">
    <citation type="submission" date="2019-07" db="EMBL/GenBank/DDBJ databases">
        <title>Whole genome shotgun sequence of Reyranella soli NBRC 108950.</title>
        <authorList>
            <person name="Hosoyama A."/>
            <person name="Uohara A."/>
            <person name="Ohji S."/>
            <person name="Ichikawa N."/>
        </authorList>
    </citation>
    <scope>NUCLEOTIDE SEQUENCE [LARGE SCALE GENOMIC DNA]</scope>
    <source>
        <strain evidence="3 4">NBRC 108950</strain>
    </source>
</reference>
<dbReference type="InterPro" id="IPR001054">
    <property type="entry name" value="A/G_cyclase"/>
</dbReference>
<dbReference type="AlphaFoldDB" id="A0A512NLQ4"/>
<dbReference type="Gene3D" id="3.40.50.10070">
    <property type="entry name" value="TolB, N-terminal domain"/>
    <property type="match status" value="1"/>
</dbReference>
<organism evidence="3 4">
    <name type="scientific">Reyranella soli</name>
    <dbReference type="NCBI Taxonomy" id="1230389"/>
    <lineage>
        <taxon>Bacteria</taxon>
        <taxon>Pseudomonadati</taxon>
        <taxon>Pseudomonadota</taxon>
        <taxon>Alphaproteobacteria</taxon>
        <taxon>Hyphomicrobiales</taxon>
        <taxon>Reyranellaceae</taxon>
        <taxon>Reyranella</taxon>
    </lineage>
</organism>
<dbReference type="InterPro" id="IPR011990">
    <property type="entry name" value="TPR-like_helical_dom_sf"/>
</dbReference>
<dbReference type="PANTHER" id="PTHR43081:SF19">
    <property type="entry name" value="PH-SENSITIVE ADENYLATE CYCLASE RV1264"/>
    <property type="match status" value="1"/>
</dbReference>
<dbReference type="PANTHER" id="PTHR43081">
    <property type="entry name" value="ADENYLATE CYCLASE, TERMINAL-DIFFERENTIATION SPECIFIC-RELATED"/>
    <property type="match status" value="1"/>
</dbReference>
<feature type="domain" description="Guanylate cyclase" evidence="2">
    <location>
        <begin position="12"/>
        <end position="127"/>
    </location>
</feature>
<evidence type="ECO:0000313" key="4">
    <source>
        <dbReference type="Proteomes" id="UP000321058"/>
    </source>
</evidence>
<evidence type="ECO:0000313" key="3">
    <source>
        <dbReference type="EMBL" id="GEP59880.1"/>
    </source>
</evidence>
<dbReference type="Gene3D" id="3.30.70.1230">
    <property type="entry name" value="Nucleotide cyclase"/>
    <property type="match status" value="1"/>
</dbReference>
<sequence>MPLAREQRKLAAILFADAVGSSRLMGRDESGTVARLLEHLNLQLGPAVARRGGRVIRLKGDGGLIEFASAVDALAAAIDFQQGMVEANRDQPADKAIVFRVGLHLGDVIIKGDDIYGDDVNVAARLEAEAPPEGIVVSRAVRDAVQGRLKANLHALGDLALKNIERPVRAFRVEWAAEDWQVHSVAPGMPAYRPDSAPAPTRPDKPSVAVLPFQNMSGDPDQEYFVDGMVEDIITALSRFKSLFVVARNASFTYKGKTIDIQQVGRELGVRYLLEGSLRKAGGTLRVTAQLIDVETRTHLWADQFDGLLQDVFTFQDEVATRVVAGINPTVGRAEIGRAMRQPPKHFDAYDCYLRALSAAGEGTRASNQKALQFCARSMELDPNFAAPYGLAVTCYAMKKARLWADNVEGEADEVRRLVSHVARMAGGDALSLARAGWALAMVCDDFENGSALIDAALSYNPNLAIAWTNRGMLSVLLGDHAKAIEQLQRARQLSPMGSATDRSDAMMAMAHFFLGNNSEAIDLAYQVLRRDPCLPSALVLAAAGKALAGNIGEAHEVVAKLLQLAPTMRISNLTSFTRPRRAEDMKKAVDALRRAGMPE</sequence>
<dbReference type="CDD" id="cd07302">
    <property type="entry name" value="CHD"/>
    <property type="match status" value="1"/>
</dbReference>
<dbReference type="InterPro" id="IPR029787">
    <property type="entry name" value="Nucleotide_cyclase"/>
</dbReference>
<dbReference type="GO" id="GO:0035556">
    <property type="term" value="P:intracellular signal transduction"/>
    <property type="evidence" value="ECO:0007669"/>
    <property type="project" value="InterPro"/>
</dbReference>
<evidence type="ECO:0000259" key="2">
    <source>
        <dbReference type="PROSITE" id="PS50125"/>
    </source>
</evidence>
<keyword evidence="1" id="KW-0802">TPR repeat</keyword>
<dbReference type="InterPro" id="IPR050697">
    <property type="entry name" value="Adenylyl/Guanylyl_Cyclase_3/4"/>
</dbReference>
<keyword evidence="4" id="KW-1185">Reference proteome</keyword>
<protein>
    <submittedName>
        <fullName evidence="3">Adenylate cyclase</fullName>
    </submittedName>
</protein>
<dbReference type="SUPFAM" id="SSF55073">
    <property type="entry name" value="Nucleotide cyclase"/>
    <property type="match status" value="1"/>
</dbReference>
<name>A0A512NLQ4_9HYPH</name>
<dbReference type="Gene3D" id="1.25.40.10">
    <property type="entry name" value="Tetratricopeptide repeat domain"/>
    <property type="match status" value="1"/>
</dbReference>
<dbReference type="InterPro" id="IPR019734">
    <property type="entry name" value="TPR_rpt"/>
</dbReference>
<dbReference type="GO" id="GO:0004016">
    <property type="term" value="F:adenylate cyclase activity"/>
    <property type="evidence" value="ECO:0007669"/>
    <property type="project" value="UniProtKB-ARBA"/>
</dbReference>
<gene>
    <name evidence="3" type="ORF">RSO01_70460</name>
</gene>
<dbReference type="OrthoDB" id="9807521at2"/>
<feature type="repeat" description="TPR" evidence="1">
    <location>
        <begin position="465"/>
        <end position="498"/>
    </location>
</feature>
<dbReference type="PROSITE" id="PS50005">
    <property type="entry name" value="TPR"/>
    <property type="match status" value="1"/>
</dbReference>
<dbReference type="Proteomes" id="UP000321058">
    <property type="component" value="Unassembled WGS sequence"/>
</dbReference>
<dbReference type="EMBL" id="BKAJ01000143">
    <property type="protein sequence ID" value="GEP59880.1"/>
    <property type="molecule type" value="Genomic_DNA"/>
</dbReference>
<dbReference type="GO" id="GO:0006171">
    <property type="term" value="P:cAMP biosynthetic process"/>
    <property type="evidence" value="ECO:0007669"/>
    <property type="project" value="TreeGrafter"/>
</dbReference>
<dbReference type="PROSITE" id="PS50125">
    <property type="entry name" value="GUANYLATE_CYCLASE_2"/>
    <property type="match status" value="1"/>
</dbReference>
<proteinExistence type="predicted"/>
<dbReference type="Pfam" id="PF00211">
    <property type="entry name" value="Guanylate_cyc"/>
    <property type="match status" value="1"/>
</dbReference>
<dbReference type="SMART" id="SM00028">
    <property type="entry name" value="TPR"/>
    <property type="match status" value="2"/>
</dbReference>
<dbReference type="SUPFAM" id="SSF48452">
    <property type="entry name" value="TPR-like"/>
    <property type="match status" value="1"/>
</dbReference>